<proteinExistence type="predicted"/>
<dbReference type="OMA" id="EGDYSCW"/>
<dbReference type="FunFam" id="3.90.1490.10:FF:000001">
    <property type="entry name" value="Diphthine--ammonia ligase"/>
    <property type="match status" value="1"/>
</dbReference>
<dbReference type="InterPro" id="IPR035959">
    <property type="entry name" value="RutC-like_sf"/>
</dbReference>
<dbReference type="InterPro" id="IPR006175">
    <property type="entry name" value="YjgF/YER057c/UK114"/>
</dbReference>
<accession>D8LFY1</accession>
<dbReference type="PANTHER" id="PTHR12196:SF2">
    <property type="entry name" value="DIPHTHINE--AMMONIA LIGASE"/>
    <property type="match status" value="1"/>
</dbReference>
<dbReference type="InParanoid" id="D8LFY1"/>
<feature type="region of interest" description="Disordered" evidence="10">
    <location>
        <begin position="555"/>
        <end position="583"/>
    </location>
</feature>
<feature type="region of interest" description="Disordered" evidence="10">
    <location>
        <begin position="204"/>
        <end position="228"/>
    </location>
</feature>
<dbReference type="InterPro" id="IPR030662">
    <property type="entry name" value="DPH6/MJ0570"/>
</dbReference>
<evidence type="ECO:0000256" key="7">
    <source>
        <dbReference type="ARBA" id="ARBA00029814"/>
    </source>
</evidence>
<evidence type="ECO:0000256" key="10">
    <source>
        <dbReference type="SAM" id="MobiDB-lite"/>
    </source>
</evidence>
<dbReference type="Gene3D" id="3.30.1330.40">
    <property type="entry name" value="RutC-like"/>
    <property type="match status" value="2"/>
</dbReference>
<keyword evidence="13" id="KW-1185">Reference proteome</keyword>
<dbReference type="STRING" id="2880.D8LFY1"/>
<evidence type="ECO:0000256" key="5">
    <source>
        <dbReference type="ARBA" id="ARBA00022741"/>
    </source>
</evidence>
<dbReference type="EC" id="6.3.1.14" evidence="2"/>
<reference evidence="12 13" key="1">
    <citation type="journal article" date="2010" name="Nature">
        <title>The Ectocarpus genome and the independent evolution of multicellularity in brown algae.</title>
        <authorList>
            <person name="Cock J.M."/>
            <person name="Sterck L."/>
            <person name="Rouze P."/>
            <person name="Scornet D."/>
            <person name="Allen A.E."/>
            <person name="Amoutzias G."/>
            <person name="Anthouard V."/>
            <person name="Artiguenave F."/>
            <person name="Aury J.M."/>
            <person name="Badger J.H."/>
            <person name="Beszteri B."/>
            <person name="Billiau K."/>
            <person name="Bonnet E."/>
            <person name="Bothwell J.H."/>
            <person name="Bowler C."/>
            <person name="Boyen C."/>
            <person name="Brownlee C."/>
            <person name="Carrano C.J."/>
            <person name="Charrier B."/>
            <person name="Cho G.Y."/>
            <person name="Coelho S.M."/>
            <person name="Collen J."/>
            <person name="Corre E."/>
            <person name="Da Silva C."/>
            <person name="Delage L."/>
            <person name="Delaroque N."/>
            <person name="Dittami S.M."/>
            <person name="Doulbeau S."/>
            <person name="Elias M."/>
            <person name="Farnham G."/>
            <person name="Gachon C.M."/>
            <person name="Gschloessl B."/>
            <person name="Heesch S."/>
            <person name="Jabbari K."/>
            <person name="Jubin C."/>
            <person name="Kawai H."/>
            <person name="Kimura K."/>
            <person name="Kloareg B."/>
            <person name="Kupper F.C."/>
            <person name="Lang D."/>
            <person name="Le Bail A."/>
            <person name="Leblanc C."/>
            <person name="Lerouge P."/>
            <person name="Lohr M."/>
            <person name="Lopez P.J."/>
            <person name="Martens C."/>
            <person name="Maumus F."/>
            <person name="Michel G."/>
            <person name="Miranda-Saavedra D."/>
            <person name="Morales J."/>
            <person name="Moreau H."/>
            <person name="Motomura T."/>
            <person name="Nagasato C."/>
            <person name="Napoli C.A."/>
            <person name="Nelson D.R."/>
            <person name="Nyvall-Collen P."/>
            <person name="Peters A.F."/>
            <person name="Pommier C."/>
            <person name="Potin P."/>
            <person name="Poulain J."/>
            <person name="Quesneville H."/>
            <person name="Read B."/>
            <person name="Rensing S.A."/>
            <person name="Ritter A."/>
            <person name="Rousvoal S."/>
            <person name="Samanta M."/>
            <person name="Samson G."/>
            <person name="Schroeder D.C."/>
            <person name="Segurens B."/>
            <person name="Strittmatter M."/>
            <person name="Tonon T."/>
            <person name="Tregear J.W."/>
            <person name="Valentin K."/>
            <person name="von Dassow P."/>
            <person name="Yamagishi T."/>
            <person name="Van de Peer Y."/>
            <person name="Wincker P."/>
        </authorList>
    </citation>
    <scope>NUCLEOTIDE SEQUENCE [LARGE SCALE GENOMIC DNA]</scope>
    <source>
        <strain evidence="13">Ec32 / CCAP1310/4</strain>
    </source>
</reference>
<comment type="pathway">
    <text evidence="1">Protein modification; peptidyl-diphthamide biosynthesis.</text>
</comment>
<dbReference type="AlphaFoldDB" id="D8LFY1"/>
<evidence type="ECO:0000256" key="8">
    <source>
        <dbReference type="ARBA" id="ARBA00031552"/>
    </source>
</evidence>
<dbReference type="EMBL" id="FN648082">
    <property type="protein sequence ID" value="CBN78880.1"/>
    <property type="molecule type" value="Genomic_DNA"/>
</dbReference>
<dbReference type="eggNOG" id="KOG2316">
    <property type="taxonomic scope" value="Eukaryota"/>
</dbReference>
<dbReference type="eggNOG" id="KOG2317">
    <property type="taxonomic scope" value="Eukaryota"/>
</dbReference>
<feature type="region of interest" description="Disordered" evidence="10">
    <location>
        <begin position="493"/>
        <end position="532"/>
    </location>
</feature>
<dbReference type="CDD" id="cd01994">
    <property type="entry name" value="AANH_PF0828-like"/>
    <property type="match status" value="1"/>
</dbReference>
<feature type="compositionally biased region" description="Low complexity" evidence="10">
    <location>
        <begin position="517"/>
        <end position="530"/>
    </location>
</feature>
<evidence type="ECO:0000256" key="3">
    <source>
        <dbReference type="ARBA" id="ARBA00018426"/>
    </source>
</evidence>
<organism evidence="12 13">
    <name type="scientific">Ectocarpus siliculosus</name>
    <name type="common">Brown alga</name>
    <name type="synonym">Conferva siliculosa</name>
    <dbReference type="NCBI Taxonomy" id="2880"/>
    <lineage>
        <taxon>Eukaryota</taxon>
        <taxon>Sar</taxon>
        <taxon>Stramenopiles</taxon>
        <taxon>Ochrophyta</taxon>
        <taxon>PX clade</taxon>
        <taxon>Phaeophyceae</taxon>
        <taxon>Ectocarpales</taxon>
        <taxon>Ectocarpaceae</taxon>
        <taxon>Ectocarpus</taxon>
    </lineage>
</organism>
<protein>
    <recommendedName>
        <fullName evidence="3">Diphthine--ammonia ligase</fullName>
        <ecNumber evidence="2">6.3.1.14</ecNumber>
    </recommendedName>
    <alternativeName>
        <fullName evidence="7">Diphthamide synthase</fullName>
    </alternativeName>
    <alternativeName>
        <fullName evidence="8">Diphthamide synthetase</fullName>
    </alternativeName>
</protein>
<dbReference type="NCBIfam" id="TIGR00290">
    <property type="entry name" value="MJ0570_dom"/>
    <property type="match status" value="1"/>
</dbReference>
<evidence type="ECO:0000259" key="11">
    <source>
        <dbReference type="Pfam" id="PF01902"/>
    </source>
</evidence>
<feature type="compositionally biased region" description="Polar residues" evidence="10">
    <location>
        <begin position="210"/>
        <end position="228"/>
    </location>
</feature>
<evidence type="ECO:0000313" key="13">
    <source>
        <dbReference type="Proteomes" id="UP000002630"/>
    </source>
</evidence>
<evidence type="ECO:0000256" key="9">
    <source>
        <dbReference type="ARBA" id="ARBA00048108"/>
    </source>
</evidence>
<dbReference type="SUPFAM" id="SSF55298">
    <property type="entry name" value="YjgF-like"/>
    <property type="match status" value="2"/>
</dbReference>
<evidence type="ECO:0000256" key="4">
    <source>
        <dbReference type="ARBA" id="ARBA00022598"/>
    </source>
</evidence>
<evidence type="ECO:0000256" key="1">
    <source>
        <dbReference type="ARBA" id="ARBA00005156"/>
    </source>
</evidence>
<comment type="catalytic activity">
    <reaction evidence="9">
        <text>diphthine-[translation elongation factor 2] + NH4(+) + ATP = diphthamide-[translation elongation factor 2] + AMP + diphosphate + H(+)</text>
        <dbReference type="Rhea" id="RHEA:19753"/>
        <dbReference type="Rhea" id="RHEA-COMP:10172"/>
        <dbReference type="Rhea" id="RHEA-COMP:10174"/>
        <dbReference type="ChEBI" id="CHEBI:15378"/>
        <dbReference type="ChEBI" id="CHEBI:16692"/>
        <dbReference type="ChEBI" id="CHEBI:28938"/>
        <dbReference type="ChEBI" id="CHEBI:30616"/>
        <dbReference type="ChEBI" id="CHEBI:33019"/>
        <dbReference type="ChEBI" id="CHEBI:82696"/>
        <dbReference type="ChEBI" id="CHEBI:456215"/>
        <dbReference type="EC" id="6.3.1.14"/>
    </reaction>
</comment>
<dbReference type="Proteomes" id="UP000002630">
    <property type="component" value="Linkage Group LG03"/>
</dbReference>
<dbReference type="PANTHER" id="PTHR12196">
    <property type="entry name" value="DOMAIN OF UNKNOWN FUNCTION 71 DUF71 -CONTAINING PROTEIN"/>
    <property type="match status" value="1"/>
</dbReference>
<dbReference type="Gene3D" id="3.40.50.620">
    <property type="entry name" value="HUPs"/>
    <property type="match status" value="1"/>
</dbReference>
<dbReference type="EMBL" id="FN649728">
    <property type="protein sequence ID" value="CBN78880.1"/>
    <property type="molecule type" value="Genomic_DNA"/>
</dbReference>
<dbReference type="Pfam" id="PF01042">
    <property type="entry name" value="Ribonuc_L-PSP"/>
    <property type="match status" value="1"/>
</dbReference>
<name>D8LFY1_ECTSI</name>
<sequence>MYQSAAHTAIEAQAECFGKPLIRRELAGRAVNQALQYSLTEDDEVEDLFLLLKEVKERFPEVEGVGSGAILSNYQRTRVENVCGRLGLTSLAYLWRRPQSPLLAEMVEAGLNAVLVKVASFGLEPSKHLGRSLARLRPFFESLHSRCGFHVCGEGGEYETLTLDCPLFVRKLVLDETVVVNHSDDMFAPVGLLRVVKCHTEPKTPPLTGGSISAADNNTGKDNATGGTALSTAEGSGGLVYLSGVRAAARWPGAGGGAAAAAAAARQAADCLEAARTGLEGIGVCLRDVCFVHLYLRDMRLFSAVNEEYCKWFEGENPPSRSCVSVPLPLGCSVMLDLVALRGSGEALAKEGAACAQRQVLHVRSISSWAPVCIGPYCQANTLGPGGGFALVAGQIGLQAASMTFPARRSGRPPVPCAGGATSKEAISERRPIHEQELSLCVSHASSVASAVGASVSRGCVFATLYVSEEAAAAAAAAAAGGGAAVAAHAKAGAMDRTDEEGAVAGEGRGDTRRTSSSDAGTSAGAAAPAGGSGGCLEGMVDECRVLMEGRLSQEQAEAAAEAAGTEGGEDGDSAEDGWTSDPEELAKEAPRKMVLARRVPILAVVVPSLPRNAAVELELEQAMSLVLAGVSDAVSAARLRWHDVANLRVYYNARRHGPSGVAATGTGGGGGYSGGSDGIEEGFLKRATFLALAGATRERPAVSFVPVNGLGGGAAVSVHATAWSLDRLRTELWVRGAT</sequence>
<evidence type="ECO:0000256" key="6">
    <source>
        <dbReference type="ARBA" id="ARBA00022840"/>
    </source>
</evidence>
<keyword evidence="5" id="KW-0547">Nucleotide-binding</keyword>
<dbReference type="GO" id="GO:0005524">
    <property type="term" value="F:ATP binding"/>
    <property type="evidence" value="ECO:0007669"/>
    <property type="project" value="UniProtKB-KW"/>
</dbReference>
<evidence type="ECO:0000313" key="12">
    <source>
        <dbReference type="EMBL" id="CBN78880.1"/>
    </source>
</evidence>
<dbReference type="OrthoDB" id="686384at2759"/>
<dbReference type="GO" id="GO:0017183">
    <property type="term" value="P:protein histidyl modification to diphthamide"/>
    <property type="evidence" value="ECO:0007669"/>
    <property type="project" value="TreeGrafter"/>
</dbReference>
<gene>
    <name evidence="12" type="ORF">Esi_0152_0060</name>
</gene>
<dbReference type="GO" id="GO:0017178">
    <property type="term" value="F:diphthine-ammonia ligase activity"/>
    <property type="evidence" value="ECO:0007669"/>
    <property type="project" value="UniProtKB-EC"/>
</dbReference>
<dbReference type="Pfam" id="PF01902">
    <property type="entry name" value="Diphthami_syn_2"/>
    <property type="match status" value="1"/>
</dbReference>
<feature type="domain" description="Diphthamide synthase" evidence="11">
    <location>
        <begin position="8"/>
        <end position="187"/>
    </location>
</feature>
<dbReference type="InterPro" id="IPR014729">
    <property type="entry name" value="Rossmann-like_a/b/a_fold"/>
</dbReference>
<dbReference type="Gene3D" id="3.90.1490.10">
    <property type="entry name" value="putative n-type atp pyrophosphatase, domain 2"/>
    <property type="match status" value="1"/>
</dbReference>
<evidence type="ECO:0000256" key="2">
    <source>
        <dbReference type="ARBA" id="ARBA00012089"/>
    </source>
</evidence>
<keyword evidence="6" id="KW-0067">ATP-binding</keyword>
<keyword evidence="4" id="KW-0436">Ligase</keyword>
<dbReference type="InterPro" id="IPR002761">
    <property type="entry name" value="Diphthami_syn_dom"/>
</dbReference>
<dbReference type="SUPFAM" id="SSF52402">
    <property type="entry name" value="Adenine nucleotide alpha hydrolases-like"/>
    <property type="match status" value="1"/>
</dbReference>